<feature type="domain" description="EF-hand" evidence="6">
    <location>
        <begin position="890"/>
        <end position="925"/>
    </location>
</feature>
<keyword evidence="5" id="KW-0812">Transmembrane</keyword>
<dbReference type="FunFam" id="1.10.238.10:FF:000001">
    <property type="entry name" value="Calmodulin 1"/>
    <property type="match status" value="1"/>
</dbReference>
<feature type="region of interest" description="Disordered" evidence="4">
    <location>
        <begin position="512"/>
        <end position="532"/>
    </location>
</feature>
<feature type="compositionally biased region" description="Low complexity" evidence="4">
    <location>
        <begin position="716"/>
        <end position="728"/>
    </location>
</feature>
<keyword evidence="5" id="KW-1133">Transmembrane helix</keyword>
<dbReference type="EMBL" id="LSRX01000194">
    <property type="protein sequence ID" value="OLQ05104.1"/>
    <property type="molecule type" value="Genomic_DNA"/>
</dbReference>
<keyword evidence="8" id="KW-1185">Reference proteome</keyword>
<organism evidence="7 8">
    <name type="scientific">Symbiodinium microadriaticum</name>
    <name type="common">Dinoflagellate</name>
    <name type="synonym">Zooxanthella microadriatica</name>
    <dbReference type="NCBI Taxonomy" id="2951"/>
    <lineage>
        <taxon>Eukaryota</taxon>
        <taxon>Sar</taxon>
        <taxon>Alveolata</taxon>
        <taxon>Dinophyceae</taxon>
        <taxon>Suessiales</taxon>
        <taxon>Symbiodiniaceae</taxon>
        <taxon>Symbiodinium</taxon>
    </lineage>
</organism>
<dbReference type="InterPro" id="IPR050403">
    <property type="entry name" value="Myosin_RLC"/>
</dbReference>
<feature type="transmembrane region" description="Helical" evidence="5">
    <location>
        <begin position="30"/>
        <end position="48"/>
    </location>
</feature>
<comment type="caution">
    <text evidence="7">The sequence shown here is derived from an EMBL/GenBank/DDBJ whole genome shotgun (WGS) entry which is preliminary data.</text>
</comment>
<evidence type="ECO:0000313" key="8">
    <source>
        <dbReference type="Proteomes" id="UP000186817"/>
    </source>
</evidence>
<keyword evidence="1" id="KW-0677">Repeat</keyword>
<gene>
    <name evidence="7" type="primary">Calmodulin</name>
    <name evidence="7" type="ORF">AK812_SmicGene11757</name>
</gene>
<dbReference type="GO" id="GO:0005509">
    <property type="term" value="F:calcium ion binding"/>
    <property type="evidence" value="ECO:0007669"/>
    <property type="project" value="InterPro"/>
</dbReference>
<dbReference type="Gene3D" id="1.10.238.10">
    <property type="entry name" value="EF-hand"/>
    <property type="match status" value="2"/>
</dbReference>
<sequence length="1041" mass="112274">MSLAAYAAERAMVFDLVVQVQKKLFDVPGLPLLLVALVPLFVGVVLGVQCQKRRAEAHRVRTLQDLLVFLPRSGRKMAVFTSAYGDCFHVPRLLSFGSRHETSSELCVLKVRTKSSRCENSNTGHGSDLTPQREIARSLKRFIRWVQNYADAETAEETEIKPPVPRAGALSSARFRPFVDWRERDARAGGMAVATFVGLLAHTYKFARENVISFVPEVPVALDRAALLSNLPRARNAAAPGPSGYAAESIRLVLDDEGAAHLVCDVSCLLARARLPEPAVAALSVGRLVAIRKPSGGNRGLVVGDFLRRLVAPTLAQQFASHFQAACNPHQYALSSRAGAEALVHTLQARTQADAHLTLVSVDATVAYDLVSREAMLTAVRRASLSTSGALESIRTASASRRAANKVTPSCRLFSRSPPLRPSMTSNGSSAPLSSTMSISLPHPTGSHYWARLRLNASKTRVWNAAGARPDAVPQVAPYWAVWVGGTALSPEQRGLVALGVASLLWACPSAVRPSSSRTRNSRSPAIPASSKHLLPYTTPRSAGCSSHAAAPRAQCALRSPPPEATRAFATAHDDAVLAFLDTLLSAGAPSGLPLLATARAQLELRHGGLGLRSAARHAPAAYWSSWADVLPVIASRGPAFARAFVDTLEGGSPAPEVLQSLLLARASLTARKKMFAPPPWPELLTTPAPLPGDEDEEHQNPSSTPPVVDGNALHPGPSTSSSTAPSSASLIPPLPPCWTRRQALLNFHLLLRTSESRCCGASGSLCRSLPLSAAADVARTSSGITSLHAPVCVRAYLLTCFGGPPCSPSLLPVPSRPASFRCARGGDSQRPDPARMPLYSSLGPRTTVEKLVYRVGRIVVDLEQCLVQQWHDNCPKDRERVMEFGLTEEQVRVYTEAFNDMDKNHTGVLQPTELGILMRSRGHTLSDEDMRDLAADRHGTVTLADFLQIMAKREQDVLLQQKLAQAFAVFDKDGSGFISVNAESDFRKQMTSLGSNPFTDEQFENFLSEYRAEAASQHPAEQDGLVDYQEFIKLMLRKAP</sequence>
<feature type="region of interest" description="Disordered" evidence="4">
    <location>
        <begin position="679"/>
        <end position="728"/>
    </location>
</feature>
<dbReference type="Pfam" id="PF13499">
    <property type="entry name" value="EF-hand_7"/>
    <property type="match status" value="1"/>
</dbReference>
<dbReference type="AlphaFoldDB" id="A0A1Q9ECF0"/>
<dbReference type="InterPro" id="IPR011992">
    <property type="entry name" value="EF-hand-dom_pair"/>
</dbReference>
<dbReference type="CDD" id="cd00051">
    <property type="entry name" value="EFh"/>
    <property type="match status" value="2"/>
</dbReference>
<proteinExistence type="predicted"/>
<dbReference type="Proteomes" id="UP000186817">
    <property type="component" value="Unassembled WGS sequence"/>
</dbReference>
<evidence type="ECO:0000256" key="5">
    <source>
        <dbReference type="SAM" id="Phobius"/>
    </source>
</evidence>
<dbReference type="PROSITE" id="PS50222">
    <property type="entry name" value="EF_HAND_2"/>
    <property type="match status" value="2"/>
</dbReference>
<evidence type="ECO:0000256" key="4">
    <source>
        <dbReference type="SAM" id="MobiDB-lite"/>
    </source>
</evidence>
<name>A0A1Q9ECF0_SYMMI</name>
<evidence type="ECO:0000313" key="7">
    <source>
        <dbReference type="EMBL" id="OLQ05104.1"/>
    </source>
</evidence>
<protein>
    <submittedName>
        <fullName evidence="7">Calmodulin</fullName>
    </submittedName>
</protein>
<accession>A0A1Q9ECF0</accession>
<dbReference type="InterPro" id="IPR002048">
    <property type="entry name" value="EF_hand_dom"/>
</dbReference>
<dbReference type="SMART" id="SM00054">
    <property type="entry name" value="EFh"/>
    <property type="match status" value="3"/>
</dbReference>
<feature type="repeat" description="Pumilio" evidence="3">
    <location>
        <begin position="925"/>
        <end position="961"/>
    </location>
</feature>
<dbReference type="PROSITE" id="PS00018">
    <property type="entry name" value="EF_HAND_1"/>
    <property type="match status" value="1"/>
</dbReference>
<dbReference type="SUPFAM" id="SSF47473">
    <property type="entry name" value="EF-hand"/>
    <property type="match status" value="1"/>
</dbReference>
<dbReference type="GO" id="GO:0003723">
    <property type="term" value="F:RNA binding"/>
    <property type="evidence" value="ECO:0007669"/>
    <property type="project" value="InterPro"/>
</dbReference>
<feature type="domain" description="EF-hand" evidence="6">
    <location>
        <begin position="959"/>
        <end position="997"/>
    </location>
</feature>
<evidence type="ECO:0000256" key="1">
    <source>
        <dbReference type="ARBA" id="ARBA00022737"/>
    </source>
</evidence>
<dbReference type="InterPro" id="IPR018247">
    <property type="entry name" value="EF_Hand_1_Ca_BS"/>
</dbReference>
<evidence type="ECO:0000256" key="3">
    <source>
        <dbReference type="PROSITE-ProRule" id="PRU00317"/>
    </source>
</evidence>
<dbReference type="PROSITE" id="PS50302">
    <property type="entry name" value="PUM"/>
    <property type="match status" value="1"/>
</dbReference>
<keyword evidence="2" id="KW-0106">Calcium</keyword>
<feature type="compositionally biased region" description="Low complexity" evidence="4">
    <location>
        <begin position="513"/>
        <end position="525"/>
    </location>
</feature>
<evidence type="ECO:0000259" key="6">
    <source>
        <dbReference type="PROSITE" id="PS50222"/>
    </source>
</evidence>
<dbReference type="PANTHER" id="PTHR23049">
    <property type="entry name" value="MYOSIN REGULATORY LIGHT CHAIN 2"/>
    <property type="match status" value="1"/>
</dbReference>
<reference evidence="7 8" key="1">
    <citation type="submission" date="2016-02" db="EMBL/GenBank/DDBJ databases">
        <title>Genome analysis of coral dinoflagellate symbionts highlights evolutionary adaptations to a symbiotic lifestyle.</title>
        <authorList>
            <person name="Aranda M."/>
            <person name="Li Y."/>
            <person name="Liew Y.J."/>
            <person name="Baumgarten S."/>
            <person name="Simakov O."/>
            <person name="Wilson M."/>
            <person name="Piel J."/>
            <person name="Ashoor H."/>
            <person name="Bougouffa S."/>
            <person name="Bajic V.B."/>
            <person name="Ryu T."/>
            <person name="Ravasi T."/>
            <person name="Bayer T."/>
            <person name="Micklem G."/>
            <person name="Kim H."/>
            <person name="Bhak J."/>
            <person name="Lajeunesse T.C."/>
            <person name="Voolstra C.R."/>
        </authorList>
    </citation>
    <scope>NUCLEOTIDE SEQUENCE [LARGE SCALE GENOMIC DNA]</scope>
    <source>
        <strain evidence="7 8">CCMP2467</strain>
    </source>
</reference>
<dbReference type="InterPro" id="IPR001313">
    <property type="entry name" value="Pumilio_RNA-bd_rpt"/>
</dbReference>
<evidence type="ECO:0000256" key="2">
    <source>
        <dbReference type="ARBA" id="ARBA00022837"/>
    </source>
</evidence>
<dbReference type="OrthoDB" id="429467at2759"/>
<keyword evidence="5" id="KW-0472">Membrane</keyword>